<keyword evidence="5" id="KW-0732">Signal</keyword>
<evidence type="ECO:0000256" key="1">
    <source>
        <dbReference type="ARBA" id="ARBA00004167"/>
    </source>
</evidence>
<proteinExistence type="predicted"/>
<organism evidence="7 8">
    <name type="scientific">Albidovulum salinarum</name>
    <dbReference type="NCBI Taxonomy" id="2984153"/>
    <lineage>
        <taxon>Bacteria</taxon>
        <taxon>Pseudomonadati</taxon>
        <taxon>Pseudomonadota</taxon>
        <taxon>Alphaproteobacteria</taxon>
        <taxon>Rhodobacterales</taxon>
        <taxon>Paracoccaceae</taxon>
        <taxon>Albidovulum</taxon>
    </lineage>
</organism>
<protein>
    <submittedName>
        <fullName evidence="7">Translocation/assembly module TamB domain-containing protein</fullName>
    </submittedName>
</protein>
<evidence type="ECO:0000256" key="4">
    <source>
        <dbReference type="ARBA" id="ARBA00023136"/>
    </source>
</evidence>
<comment type="subcellular location">
    <subcellularLocation>
        <location evidence="1">Membrane</location>
        <topology evidence="1">Single-pass membrane protein</topology>
    </subcellularLocation>
</comment>
<evidence type="ECO:0000313" key="7">
    <source>
        <dbReference type="EMBL" id="MCU9848083.1"/>
    </source>
</evidence>
<sequence>MRRLLLSLLVALLPLAAPAQEEESPERDRDFLTGFLEDNLSGLGRTVRIDGFAGALSSRATFDQMTIADADGVWLTIRGGAIGWKRSALLRGRVEISEMTAEVIELPRRPSSGKSRTEASGFALPELPVSVSIGKLHADRVVLGEALFGAAAEVSLDGTMQLAGGEDSADLNVTRIDGREGRVSLTGSYANETRKATLDLLVAEAADGIAANLIGLPGKPSIELAIAGDGIIDDFRTDITLSTDGAPRLKGQVELLAVATEDGVAERRFRAALGGDIAPLLLPEYQDFFGPDVTLEAEGRRAPSGQLDLTRLVIGSRGVDVSGRLSLAPSGLPLQMALTTRIGLTDGSEVLLPLPGQKTYLRAAELSLRYSAERGDGWKLTGDLHGLRRADLTIAAVSLDGSGRIGRPGSDGVGVTRVGGHVGFAANGIEPTDPALASAVGPDLAGKIMFHWQGGEPLSIPSFDVEGQGYGASGGFNIETTDKGLTLGGRVTAEVADMGRFSGLAGRQLGGAANLEVSGSTGLLSGVFDLEGRIEGRNLSAGQAELDRLLEGLATVTASVSRGTEGIEIRSLDLSATTLIASASGHLGSEASDVTATLDFADLGALGAKYRGAMKADARLIGTGKRRQITLDASASGLGIGEPTADRLLAGASTLSLSIAEEEGRVEIDTFELDNPQLRLEATGSIEDDVRRVDIAARLNDMALLAPGFPGPLTLEGRVTESADGYDVDLSGNGPGATSAEIAGRIARDLSTADVGIRGGTQSAILNPLLAPRNIDGPVSFDLRLSGPVRLESLQGRIALSGARLVAPTFGFEMEGLDVAADLAGGRANLSGGANVRGGGRIEVSGPVALTPPFQGDLALRLAGVRLRDPDLYETFIDGTVSIAGPFLGGATIAGAINLDRTEVRIPSTGFGSRPTLTGLRHVNDPAAVRDTRKMAGPSSERREGGPVYNVDLTVSAPGRIFVRGRGLDAELGGTLRLTGTTANIVPSGRFDLIRGRLDILGKRFSIDEGLVELQGALTPYVRFAASSESDGITATIVIEGEASEPEIHFLSSPELPEEEVVAQLLFGRGLDNLSPFQAAQLASAIATLAGGGGEGLVSRLRGGIGLDDLDVTAAEDGTGALRAGKYVSERLYTDVEIGSGGKSEINLNFEIRKGLKARGSVDSKGGTGIGVFWERDY</sequence>
<evidence type="ECO:0000256" key="5">
    <source>
        <dbReference type="SAM" id="SignalP"/>
    </source>
</evidence>
<dbReference type="Pfam" id="PF04357">
    <property type="entry name" value="TamB"/>
    <property type="match status" value="1"/>
</dbReference>
<evidence type="ECO:0000259" key="6">
    <source>
        <dbReference type="Pfam" id="PF04357"/>
    </source>
</evidence>
<keyword evidence="4" id="KW-0472">Membrane</keyword>
<evidence type="ECO:0000313" key="8">
    <source>
        <dbReference type="Proteomes" id="UP001209535"/>
    </source>
</evidence>
<keyword evidence="2" id="KW-0812">Transmembrane</keyword>
<keyword evidence="3" id="KW-1133">Transmembrane helix</keyword>
<reference evidence="7 8" key="1">
    <citation type="submission" date="2022-10" db="EMBL/GenBank/DDBJ databases">
        <title>Defluviimonas sp. nov., isolated from ocean surface sediments.</title>
        <authorList>
            <person name="He W."/>
            <person name="Wang L."/>
            <person name="Zhang D.-F."/>
        </authorList>
    </citation>
    <scope>NUCLEOTIDE SEQUENCE [LARGE SCALE GENOMIC DNA]</scope>
    <source>
        <strain evidence="7 8">WL0024</strain>
    </source>
</reference>
<feature type="chain" id="PRO_5046467916" evidence="5">
    <location>
        <begin position="20"/>
        <end position="1178"/>
    </location>
</feature>
<name>A0ABT2X2A7_9RHOB</name>
<accession>A0ABT2X2A7</accession>
<comment type="caution">
    <text evidence="7">The sequence shown here is derived from an EMBL/GenBank/DDBJ whole genome shotgun (WGS) entry which is preliminary data.</text>
</comment>
<evidence type="ECO:0000256" key="3">
    <source>
        <dbReference type="ARBA" id="ARBA00022989"/>
    </source>
</evidence>
<dbReference type="InterPro" id="IPR007452">
    <property type="entry name" value="TamB_C"/>
</dbReference>
<dbReference type="Proteomes" id="UP001209535">
    <property type="component" value="Unassembled WGS sequence"/>
</dbReference>
<feature type="domain" description="Translocation and assembly module TamB C-terminal" evidence="6">
    <location>
        <begin position="837"/>
        <end position="1178"/>
    </location>
</feature>
<feature type="signal peptide" evidence="5">
    <location>
        <begin position="1"/>
        <end position="19"/>
    </location>
</feature>
<gene>
    <name evidence="7" type="ORF">OEZ60_08695</name>
</gene>
<dbReference type="RefSeq" id="WP_263335143.1">
    <property type="nucleotide sequence ID" value="NZ_JAOVQO010000007.1"/>
</dbReference>
<dbReference type="PANTHER" id="PTHR36985">
    <property type="entry name" value="TRANSLOCATION AND ASSEMBLY MODULE SUBUNIT TAMB"/>
    <property type="match status" value="1"/>
</dbReference>
<evidence type="ECO:0000256" key="2">
    <source>
        <dbReference type="ARBA" id="ARBA00022692"/>
    </source>
</evidence>
<keyword evidence="8" id="KW-1185">Reference proteome</keyword>
<dbReference type="EMBL" id="JAOVQO010000007">
    <property type="protein sequence ID" value="MCU9848083.1"/>
    <property type="molecule type" value="Genomic_DNA"/>
</dbReference>
<dbReference type="PANTHER" id="PTHR36985:SF1">
    <property type="entry name" value="TRANSLOCATION AND ASSEMBLY MODULE SUBUNIT TAMB"/>
    <property type="match status" value="1"/>
</dbReference>